<protein>
    <submittedName>
        <fullName evidence="2">Disulfide oxidoreductase</fullName>
    </submittedName>
</protein>
<comment type="caution">
    <text evidence="2">The sequence shown here is derived from an EMBL/GenBank/DDBJ whole genome shotgun (WGS) entry which is preliminary data.</text>
</comment>
<dbReference type="InterPro" id="IPR023883">
    <property type="entry name" value="CHP03980_redox-disulphide"/>
</dbReference>
<dbReference type="EMBL" id="MHMA01000038">
    <property type="protein sequence ID" value="OGZ19697.1"/>
    <property type="molecule type" value="Genomic_DNA"/>
</dbReference>
<dbReference type="PANTHER" id="PTHR39341:SF1">
    <property type="entry name" value="DUF1858 DOMAIN-CONTAINING PROTEIN"/>
    <property type="match status" value="1"/>
</dbReference>
<dbReference type="SUPFAM" id="SSF140683">
    <property type="entry name" value="SP0561-like"/>
    <property type="match status" value="1"/>
</dbReference>
<name>A0A1G2E1J1_9BACT</name>
<evidence type="ECO:0000259" key="1">
    <source>
        <dbReference type="Pfam" id="PF08984"/>
    </source>
</evidence>
<dbReference type="PANTHER" id="PTHR39341">
    <property type="entry name" value="BSL7085 PROTEIN"/>
    <property type="match status" value="1"/>
</dbReference>
<proteinExistence type="predicted"/>
<dbReference type="InterPro" id="IPR038062">
    <property type="entry name" value="ScdA-like_N_sf"/>
</dbReference>
<accession>A0A1G2E1J1</accession>
<dbReference type="NCBIfam" id="TIGR03980">
    <property type="entry name" value="prismane_assoc"/>
    <property type="match status" value="1"/>
</dbReference>
<evidence type="ECO:0000313" key="3">
    <source>
        <dbReference type="Proteomes" id="UP000178721"/>
    </source>
</evidence>
<dbReference type="Proteomes" id="UP000178721">
    <property type="component" value="Unassembled WGS sequence"/>
</dbReference>
<dbReference type="Pfam" id="PF08984">
    <property type="entry name" value="DUF1858"/>
    <property type="match status" value="1"/>
</dbReference>
<dbReference type="InterPro" id="IPR015077">
    <property type="entry name" value="DUF1858"/>
</dbReference>
<sequence>MEKVKKITKEMTIAEVIENFPKAAAILMGFGLHCAGCPGAQSETIGEMAANYQMDLDELLESLNKAIKS</sequence>
<gene>
    <name evidence="2" type="ORF">A2654_01640</name>
</gene>
<feature type="domain" description="DUF1858" evidence="1">
    <location>
        <begin position="7"/>
        <end position="60"/>
    </location>
</feature>
<reference evidence="2 3" key="1">
    <citation type="journal article" date="2016" name="Nat. Commun.">
        <title>Thousands of microbial genomes shed light on interconnected biogeochemical processes in an aquifer system.</title>
        <authorList>
            <person name="Anantharaman K."/>
            <person name="Brown C.T."/>
            <person name="Hug L.A."/>
            <person name="Sharon I."/>
            <person name="Castelle C.J."/>
            <person name="Probst A.J."/>
            <person name="Thomas B.C."/>
            <person name="Singh A."/>
            <person name="Wilkins M.J."/>
            <person name="Karaoz U."/>
            <person name="Brodie E.L."/>
            <person name="Williams K.H."/>
            <person name="Hubbard S.S."/>
            <person name="Banfield J.F."/>
        </authorList>
    </citation>
    <scope>NUCLEOTIDE SEQUENCE [LARGE SCALE GENOMIC DNA]</scope>
</reference>
<dbReference type="Gene3D" id="1.10.3910.10">
    <property type="entry name" value="SP0561-like"/>
    <property type="match status" value="1"/>
</dbReference>
<evidence type="ECO:0000313" key="2">
    <source>
        <dbReference type="EMBL" id="OGZ19697.1"/>
    </source>
</evidence>
<organism evidence="2 3">
    <name type="scientific">Candidatus Nealsonbacteria bacterium RIFCSPHIGHO2_01_FULL_43_31</name>
    <dbReference type="NCBI Taxonomy" id="1801665"/>
    <lineage>
        <taxon>Bacteria</taxon>
        <taxon>Candidatus Nealsoniibacteriota</taxon>
    </lineage>
</organism>
<dbReference type="AlphaFoldDB" id="A0A1G2E1J1"/>